<dbReference type="EMBL" id="KZ824282">
    <property type="protein sequence ID" value="RAL12661.1"/>
    <property type="molecule type" value="Genomic_DNA"/>
</dbReference>
<dbReference type="PANTHER" id="PTHR36574:SF1">
    <property type="entry name" value="RHAMNOGALACTURONATE LYASE-RELATED"/>
    <property type="match status" value="1"/>
</dbReference>
<accession>A0A395HXL0</accession>
<dbReference type="STRING" id="1450537.A0A395HXL0"/>
<proteinExistence type="predicted"/>
<dbReference type="InterPro" id="IPR029411">
    <property type="entry name" value="RG-lyase_III"/>
</dbReference>
<dbReference type="Pfam" id="PF14683">
    <property type="entry name" value="CBM-like"/>
    <property type="match status" value="1"/>
</dbReference>
<evidence type="ECO:0000313" key="3">
    <source>
        <dbReference type="Proteomes" id="UP000248961"/>
    </source>
</evidence>
<dbReference type="GeneID" id="37201249"/>
<dbReference type="GO" id="GO:0045490">
    <property type="term" value="P:pectin catabolic process"/>
    <property type="evidence" value="ECO:0007669"/>
    <property type="project" value="TreeGrafter"/>
</dbReference>
<dbReference type="OrthoDB" id="114708at2759"/>
<reference evidence="2 3" key="1">
    <citation type="submission" date="2018-02" db="EMBL/GenBank/DDBJ databases">
        <title>The genomes of Aspergillus section Nigri reveals drivers in fungal speciation.</title>
        <authorList>
            <consortium name="DOE Joint Genome Institute"/>
            <person name="Vesth T.C."/>
            <person name="Nybo J."/>
            <person name="Theobald S."/>
            <person name="Brandl J."/>
            <person name="Frisvad J.C."/>
            <person name="Nielsen K.F."/>
            <person name="Lyhne E.K."/>
            <person name="Kogle M.E."/>
            <person name="Kuo A."/>
            <person name="Riley R."/>
            <person name="Clum A."/>
            <person name="Nolan M."/>
            <person name="Lipzen A."/>
            <person name="Salamov A."/>
            <person name="Henrissat B."/>
            <person name="Wiebenga A."/>
            <person name="De vries R.P."/>
            <person name="Grigoriev I.V."/>
            <person name="Mortensen U.H."/>
            <person name="Andersen M.R."/>
            <person name="Baker S.E."/>
        </authorList>
    </citation>
    <scope>NUCLEOTIDE SEQUENCE [LARGE SCALE GENOMIC DNA]</scope>
    <source>
        <strain evidence="2 3">CBS 101889</strain>
    </source>
</reference>
<name>A0A395HXL0_ASPHC</name>
<dbReference type="RefSeq" id="XP_025551815.1">
    <property type="nucleotide sequence ID" value="XM_025696960.1"/>
</dbReference>
<dbReference type="Gene3D" id="2.60.120.260">
    <property type="entry name" value="Galactose-binding domain-like"/>
    <property type="match status" value="1"/>
</dbReference>
<sequence>MRPSDTRMLNWKARTFVVGKHVVGDFAMCLWEEMNSPAVVQISLGDALYSNASIRVATTIYFAGGRPAVTVNYYDCGTPASPNSLDTRSVTHGAYRGYGEIYECLIPAGNLLSGLNNVSIAVASVHSGDEYLSPVFILDAIVPLTSQQTEPVFTSRFYHRLSIYWDLDITESFLKPGPVEAFPNSNLQLTVFLLSHLR</sequence>
<gene>
    <name evidence="2" type="ORF">BO97DRAFT_424296</name>
</gene>
<dbReference type="InterPro" id="IPR016590">
    <property type="entry name" value="Rhamnogalacturonase_B"/>
</dbReference>
<dbReference type="GO" id="GO:0016837">
    <property type="term" value="F:carbon-oxygen lyase activity, acting on polysaccharides"/>
    <property type="evidence" value="ECO:0007669"/>
    <property type="project" value="InterPro"/>
</dbReference>
<protein>
    <submittedName>
        <fullName evidence="2">Galactose-binding like protein</fullName>
    </submittedName>
</protein>
<dbReference type="SUPFAM" id="SSF49785">
    <property type="entry name" value="Galactose-binding domain-like"/>
    <property type="match status" value="1"/>
</dbReference>
<dbReference type="Proteomes" id="UP000248961">
    <property type="component" value="Unassembled WGS sequence"/>
</dbReference>
<dbReference type="VEuPathDB" id="FungiDB:BO97DRAFT_424296"/>
<dbReference type="InterPro" id="IPR008979">
    <property type="entry name" value="Galactose-bd-like_sf"/>
</dbReference>
<dbReference type="AlphaFoldDB" id="A0A395HXL0"/>
<evidence type="ECO:0000313" key="2">
    <source>
        <dbReference type="EMBL" id="RAL12661.1"/>
    </source>
</evidence>
<organism evidence="2 3">
    <name type="scientific">Aspergillus homomorphus (strain CBS 101889)</name>
    <dbReference type="NCBI Taxonomy" id="1450537"/>
    <lineage>
        <taxon>Eukaryota</taxon>
        <taxon>Fungi</taxon>
        <taxon>Dikarya</taxon>
        <taxon>Ascomycota</taxon>
        <taxon>Pezizomycotina</taxon>
        <taxon>Eurotiomycetes</taxon>
        <taxon>Eurotiomycetidae</taxon>
        <taxon>Eurotiales</taxon>
        <taxon>Aspergillaceae</taxon>
        <taxon>Aspergillus</taxon>
        <taxon>Aspergillus subgen. Circumdati</taxon>
    </lineage>
</organism>
<evidence type="ECO:0000259" key="1">
    <source>
        <dbReference type="Pfam" id="PF14683"/>
    </source>
</evidence>
<dbReference type="PANTHER" id="PTHR36574">
    <property type="entry name" value="RHAMNOGALACTURONATE LYASE-RELATED"/>
    <property type="match status" value="1"/>
</dbReference>
<feature type="domain" description="Rhamnogalacturonan lyase" evidence="1">
    <location>
        <begin position="2"/>
        <end position="141"/>
    </location>
</feature>
<keyword evidence="3" id="KW-1185">Reference proteome</keyword>